<dbReference type="HOGENOM" id="CLU_2192665_0_0_3"/>
<organism evidence="2 3">
    <name type="scientific">Gloeothece citriformis (strain PCC 7424)</name>
    <name type="common">Cyanothece sp. (strain PCC 7424)</name>
    <dbReference type="NCBI Taxonomy" id="65393"/>
    <lineage>
        <taxon>Bacteria</taxon>
        <taxon>Bacillati</taxon>
        <taxon>Cyanobacteriota</taxon>
        <taxon>Cyanophyceae</taxon>
        <taxon>Oscillatoriophycideae</taxon>
        <taxon>Chroococcales</taxon>
        <taxon>Aphanothecaceae</taxon>
        <taxon>Gloeothece</taxon>
        <taxon>Gloeothece citriformis</taxon>
    </lineage>
</organism>
<sequence>MRSPPTPLYKGGVRRKKDIKLLTFVVKLCSTLPTFLKNTIKLTIFFAMIINRCTKFLKGFELVVFLPIVGGGLLFTQAWGRSSFNFSPGDIVGTYFFSPETIASLYSL</sequence>
<dbReference type="STRING" id="65393.PCC7424_3104"/>
<protein>
    <submittedName>
        <fullName evidence="2">Uncharacterized protein</fullName>
    </submittedName>
</protein>
<accession>B7KBF0</accession>
<gene>
    <name evidence="2" type="ordered locus">PCC7424_3104</name>
</gene>
<name>B7KBF0_GLOC7</name>
<dbReference type="EMBL" id="CP001291">
    <property type="protein sequence ID" value="ACK71506.1"/>
    <property type="molecule type" value="Genomic_DNA"/>
</dbReference>
<proteinExistence type="predicted"/>
<evidence type="ECO:0000313" key="3">
    <source>
        <dbReference type="Proteomes" id="UP000002384"/>
    </source>
</evidence>
<dbReference type="KEGG" id="cyc:PCC7424_3104"/>
<keyword evidence="1" id="KW-1133">Transmembrane helix</keyword>
<keyword evidence="1" id="KW-0812">Transmembrane</keyword>
<evidence type="ECO:0000256" key="1">
    <source>
        <dbReference type="SAM" id="Phobius"/>
    </source>
</evidence>
<keyword evidence="1" id="KW-0472">Membrane</keyword>
<dbReference type="Proteomes" id="UP000002384">
    <property type="component" value="Chromosome"/>
</dbReference>
<keyword evidence="3" id="KW-1185">Reference proteome</keyword>
<reference evidence="3" key="1">
    <citation type="journal article" date="2011" name="MBio">
        <title>Novel metabolic attributes of the genus Cyanothece, comprising a group of unicellular nitrogen-fixing Cyanobacteria.</title>
        <authorList>
            <person name="Bandyopadhyay A."/>
            <person name="Elvitigala T."/>
            <person name="Welsh E."/>
            <person name="Stockel J."/>
            <person name="Liberton M."/>
            <person name="Min H."/>
            <person name="Sherman L.A."/>
            <person name="Pakrasi H.B."/>
        </authorList>
    </citation>
    <scope>NUCLEOTIDE SEQUENCE [LARGE SCALE GENOMIC DNA]</scope>
    <source>
        <strain evidence="3">PCC 7424</strain>
    </source>
</reference>
<dbReference type="AlphaFoldDB" id="B7KBF0"/>
<evidence type="ECO:0000313" key="2">
    <source>
        <dbReference type="EMBL" id="ACK71506.1"/>
    </source>
</evidence>
<feature type="transmembrane region" description="Helical" evidence="1">
    <location>
        <begin position="56"/>
        <end position="75"/>
    </location>
</feature>